<comment type="function">
    <text evidence="5">May play the central regulatory role in sporulation. It may be an element of the effector pathway responsible for the activation of sporulation genes in response to nutritional stress. Spo0A may act in concert with spo0H (a sigma factor) to control the expression of some genes that are critical to the sporulation process.</text>
</comment>
<feature type="DNA-binding region" description="OmpR/PhoB-type" evidence="7">
    <location>
        <begin position="123"/>
        <end position="219"/>
    </location>
</feature>
<dbReference type="InterPro" id="IPR001867">
    <property type="entry name" value="OmpR/PhoB-type_DNA-bd"/>
</dbReference>
<dbReference type="PROSITE" id="PS50110">
    <property type="entry name" value="RESPONSE_REGULATORY"/>
    <property type="match status" value="1"/>
</dbReference>
<evidence type="ECO:0000256" key="2">
    <source>
        <dbReference type="ARBA" id="ARBA00023015"/>
    </source>
</evidence>
<feature type="modified residue" description="4-aspartylphosphate" evidence="6">
    <location>
        <position position="51"/>
    </location>
</feature>
<evidence type="ECO:0000256" key="6">
    <source>
        <dbReference type="PROSITE-ProRule" id="PRU00169"/>
    </source>
</evidence>
<dbReference type="PANTHER" id="PTHR48111">
    <property type="entry name" value="REGULATOR OF RPOS"/>
    <property type="match status" value="1"/>
</dbReference>
<dbReference type="PANTHER" id="PTHR48111:SF73">
    <property type="entry name" value="ALKALINE PHOSPHATASE SYNTHESIS TRANSCRIPTIONAL REGULATORY PROTEIN PHOP"/>
    <property type="match status" value="1"/>
</dbReference>
<dbReference type="CDD" id="cd00383">
    <property type="entry name" value="trans_reg_C"/>
    <property type="match status" value="1"/>
</dbReference>
<dbReference type="InterPro" id="IPR039420">
    <property type="entry name" value="WalR-like"/>
</dbReference>
<dbReference type="Pfam" id="PF00486">
    <property type="entry name" value="Trans_reg_C"/>
    <property type="match status" value="1"/>
</dbReference>
<reference evidence="10" key="1">
    <citation type="submission" date="2018-10" db="EMBL/GenBank/DDBJ databases">
        <title>Schaedlerella arabinophila gen. nov. sp. nov., isolated from the mouse intestinal tract and comparative analysis with the genome of the closely related altered Schaedler flora strain ASF502.</title>
        <authorList>
            <person name="Miyake S."/>
            <person name="Soh M."/>
            <person name="Seedorf H."/>
        </authorList>
    </citation>
    <scope>NUCLEOTIDE SEQUENCE [LARGE SCALE GENOMIC DNA]</scope>
    <source>
        <strain evidence="10">DSM 106076</strain>
    </source>
</reference>
<keyword evidence="11" id="KW-1185">Reference proteome</keyword>
<dbReference type="InterPro" id="IPR036388">
    <property type="entry name" value="WH-like_DNA-bd_sf"/>
</dbReference>
<feature type="domain" description="Response regulatory" evidence="8">
    <location>
        <begin position="3"/>
        <end position="115"/>
    </location>
</feature>
<accession>A0A3R8L5S3</accession>
<protein>
    <recommendedName>
        <fullName evidence="1">Stage 0 sporulation protein A homolog</fullName>
    </recommendedName>
</protein>
<comment type="caution">
    <text evidence="10">The sequence shown here is derived from an EMBL/GenBank/DDBJ whole genome shotgun (WGS) entry which is preliminary data.</text>
</comment>
<dbReference type="SMART" id="SM00862">
    <property type="entry name" value="Trans_reg_C"/>
    <property type="match status" value="1"/>
</dbReference>
<evidence type="ECO:0000256" key="5">
    <source>
        <dbReference type="ARBA" id="ARBA00024867"/>
    </source>
</evidence>
<dbReference type="Pfam" id="PF00072">
    <property type="entry name" value="Response_reg"/>
    <property type="match status" value="1"/>
</dbReference>
<dbReference type="GO" id="GO:0005829">
    <property type="term" value="C:cytosol"/>
    <property type="evidence" value="ECO:0007669"/>
    <property type="project" value="TreeGrafter"/>
</dbReference>
<dbReference type="GO" id="GO:0032993">
    <property type="term" value="C:protein-DNA complex"/>
    <property type="evidence" value="ECO:0007669"/>
    <property type="project" value="TreeGrafter"/>
</dbReference>
<dbReference type="RefSeq" id="WP_125130463.1">
    <property type="nucleotide sequence ID" value="NZ_RHJS01000002.1"/>
</dbReference>
<name>A0A3R8L5S3_9FIRM</name>
<evidence type="ECO:0000256" key="1">
    <source>
        <dbReference type="ARBA" id="ARBA00018672"/>
    </source>
</evidence>
<dbReference type="AlphaFoldDB" id="A0A3R8L5S3"/>
<feature type="domain" description="OmpR/PhoB-type" evidence="9">
    <location>
        <begin position="123"/>
        <end position="219"/>
    </location>
</feature>
<organism evidence="10 11">
    <name type="scientific">Schaedlerella arabinosiphila</name>
    <dbReference type="NCBI Taxonomy" id="2044587"/>
    <lineage>
        <taxon>Bacteria</taxon>
        <taxon>Bacillati</taxon>
        <taxon>Bacillota</taxon>
        <taxon>Clostridia</taxon>
        <taxon>Lachnospirales</taxon>
        <taxon>Lachnospiraceae</taxon>
        <taxon>Schaedlerella</taxon>
    </lineage>
</organism>
<dbReference type="InterPro" id="IPR001789">
    <property type="entry name" value="Sig_transdc_resp-reg_receiver"/>
</dbReference>
<dbReference type="Gene3D" id="1.10.10.10">
    <property type="entry name" value="Winged helix-like DNA-binding domain superfamily/Winged helix DNA-binding domain"/>
    <property type="match status" value="1"/>
</dbReference>
<evidence type="ECO:0000256" key="7">
    <source>
        <dbReference type="PROSITE-ProRule" id="PRU01091"/>
    </source>
</evidence>
<dbReference type="PROSITE" id="PS51755">
    <property type="entry name" value="OMPR_PHOB"/>
    <property type="match status" value="1"/>
</dbReference>
<dbReference type="GO" id="GO:0006355">
    <property type="term" value="P:regulation of DNA-templated transcription"/>
    <property type="evidence" value="ECO:0007669"/>
    <property type="project" value="InterPro"/>
</dbReference>
<keyword evidence="4" id="KW-0804">Transcription</keyword>
<evidence type="ECO:0000313" key="10">
    <source>
        <dbReference type="EMBL" id="RRK35594.1"/>
    </source>
</evidence>
<evidence type="ECO:0000256" key="3">
    <source>
        <dbReference type="ARBA" id="ARBA00023125"/>
    </source>
</evidence>
<dbReference type="Gene3D" id="6.10.250.690">
    <property type="match status" value="1"/>
</dbReference>
<dbReference type="SUPFAM" id="SSF52172">
    <property type="entry name" value="CheY-like"/>
    <property type="match status" value="1"/>
</dbReference>
<dbReference type="Gene3D" id="3.40.50.2300">
    <property type="match status" value="1"/>
</dbReference>
<evidence type="ECO:0000313" key="11">
    <source>
        <dbReference type="Proteomes" id="UP000274920"/>
    </source>
</evidence>
<dbReference type="EMBL" id="RHJS01000002">
    <property type="protein sequence ID" value="RRK35594.1"/>
    <property type="molecule type" value="Genomic_DNA"/>
</dbReference>
<dbReference type="Proteomes" id="UP000274920">
    <property type="component" value="Unassembled WGS sequence"/>
</dbReference>
<dbReference type="GO" id="GO:0000156">
    <property type="term" value="F:phosphorelay response regulator activity"/>
    <property type="evidence" value="ECO:0007669"/>
    <property type="project" value="TreeGrafter"/>
</dbReference>
<gene>
    <name evidence="10" type="ORF">EBB54_29970</name>
</gene>
<keyword evidence="3 7" id="KW-0238">DNA-binding</keyword>
<proteinExistence type="predicted"/>
<evidence type="ECO:0000259" key="8">
    <source>
        <dbReference type="PROSITE" id="PS50110"/>
    </source>
</evidence>
<dbReference type="InterPro" id="IPR011006">
    <property type="entry name" value="CheY-like_superfamily"/>
</dbReference>
<dbReference type="GO" id="GO:0000976">
    <property type="term" value="F:transcription cis-regulatory region binding"/>
    <property type="evidence" value="ECO:0007669"/>
    <property type="project" value="TreeGrafter"/>
</dbReference>
<keyword evidence="6" id="KW-0597">Phosphoprotein</keyword>
<keyword evidence="2" id="KW-0805">Transcription regulation</keyword>
<dbReference type="SMART" id="SM00448">
    <property type="entry name" value="REC"/>
    <property type="match status" value="1"/>
</dbReference>
<evidence type="ECO:0000259" key="9">
    <source>
        <dbReference type="PROSITE" id="PS51755"/>
    </source>
</evidence>
<evidence type="ECO:0000256" key="4">
    <source>
        <dbReference type="ARBA" id="ARBA00023163"/>
    </source>
</evidence>
<sequence>MTKILLVEDDDTITFGVRVSLEKKGYEVTACTCLADAKRSFSETYSLVLLDLNLPDGNGYEFCTWVKARCNTPIIFLTVRDEVKDITKGLDMGADDYVTKPFHIAVLESRIAAVLRRAPEEADALISCGRISLDRERMRVQAEGKEVVLTALEYRLLLVLMENKGRTLPRSLILEKLWDSEGNYVNDNTLTVTVKRLREKLKNTRCIATVRGIGYRMEEAEDETRR</sequence>